<evidence type="ECO:0000256" key="10">
    <source>
        <dbReference type="ARBA" id="ARBA00047317"/>
    </source>
</evidence>
<dbReference type="FunFam" id="3.40.980.10:FF:000004">
    <property type="entry name" value="Molybdopterin molybdenumtransferase"/>
    <property type="match status" value="1"/>
</dbReference>
<reference evidence="13 14" key="1">
    <citation type="submission" date="2017-05" db="EMBL/GenBank/DDBJ databases">
        <title>Chromobacterium violaceum GHPS1 isolated from Hydrocarbon polluted soil in French Guiana display an awesome secondary metabolite arsenal and a battery of drug and heavy-metal-resistance and detoxification of xenobiotics proteins.</title>
        <authorList>
            <person name="Belbahri L."/>
        </authorList>
    </citation>
    <scope>NUCLEOTIDE SEQUENCE [LARGE SCALE GENOMIC DNA]</scope>
    <source>
        <strain evidence="13 14">GHPS1</strain>
    </source>
</reference>
<dbReference type="UniPathway" id="UPA00344"/>
<keyword evidence="9 11" id="KW-0501">Molybdenum cofactor biosynthesis</keyword>
<dbReference type="EMBL" id="NHOO01000010">
    <property type="protein sequence ID" value="OVE47669.1"/>
    <property type="molecule type" value="Genomic_DNA"/>
</dbReference>
<accession>A0A202B8B1</accession>
<dbReference type="NCBIfam" id="TIGR00177">
    <property type="entry name" value="molyb_syn"/>
    <property type="match status" value="1"/>
</dbReference>
<dbReference type="InterPro" id="IPR005110">
    <property type="entry name" value="MoeA_linker/N"/>
</dbReference>
<evidence type="ECO:0000256" key="9">
    <source>
        <dbReference type="ARBA" id="ARBA00023150"/>
    </source>
</evidence>
<dbReference type="EC" id="2.10.1.1" evidence="11"/>
<evidence type="ECO:0000256" key="7">
    <source>
        <dbReference type="ARBA" id="ARBA00022723"/>
    </source>
</evidence>
<dbReference type="SUPFAM" id="SSF63882">
    <property type="entry name" value="MoeA N-terminal region -like"/>
    <property type="match status" value="1"/>
</dbReference>
<dbReference type="PANTHER" id="PTHR10192">
    <property type="entry name" value="MOLYBDOPTERIN BIOSYNTHESIS PROTEIN"/>
    <property type="match status" value="1"/>
</dbReference>
<evidence type="ECO:0000256" key="3">
    <source>
        <dbReference type="ARBA" id="ARBA00005046"/>
    </source>
</evidence>
<comment type="similarity">
    <text evidence="4 11">Belongs to the MoeA family.</text>
</comment>
<keyword evidence="7 11" id="KW-0479">Metal-binding</keyword>
<evidence type="ECO:0000256" key="2">
    <source>
        <dbReference type="ARBA" id="ARBA00002901"/>
    </source>
</evidence>
<proteinExistence type="inferred from homology"/>
<dbReference type="Gene3D" id="2.40.340.10">
    <property type="entry name" value="MoeA, C-terminal, domain IV"/>
    <property type="match status" value="1"/>
</dbReference>
<dbReference type="InterPro" id="IPR036688">
    <property type="entry name" value="MoeA_C_domain_IV_sf"/>
</dbReference>
<name>A0A202B8B1_CHRVL</name>
<evidence type="ECO:0000259" key="12">
    <source>
        <dbReference type="SMART" id="SM00852"/>
    </source>
</evidence>
<gene>
    <name evidence="13" type="ORF">CBW21_13480</name>
</gene>
<keyword evidence="14" id="KW-1185">Reference proteome</keyword>
<dbReference type="GO" id="GO:0061599">
    <property type="term" value="F:molybdopterin molybdotransferase activity"/>
    <property type="evidence" value="ECO:0007669"/>
    <property type="project" value="UniProtKB-UniRule"/>
</dbReference>
<keyword evidence="5 11" id="KW-0500">Molybdenum</keyword>
<dbReference type="SUPFAM" id="SSF63867">
    <property type="entry name" value="MoeA C-terminal domain-like"/>
    <property type="match status" value="1"/>
</dbReference>
<dbReference type="Pfam" id="PF03454">
    <property type="entry name" value="MoeA_C"/>
    <property type="match status" value="1"/>
</dbReference>
<dbReference type="GO" id="GO:0006777">
    <property type="term" value="P:Mo-molybdopterin cofactor biosynthetic process"/>
    <property type="evidence" value="ECO:0007669"/>
    <property type="project" value="UniProtKB-UniRule"/>
</dbReference>
<organism evidence="13 14">
    <name type="scientific">Chromobacterium violaceum</name>
    <dbReference type="NCBI Taxonomy" id="536"/>
    <lineage>
        <taxon>Bacteria</taxon>
        <taxon>Pseudomonadati</taxon>
        <taxon>Pseudomonadota</taxon>
        <taxon>Betaproteobacteria</taxon>
        <taxon>Neisseriales</taxon>
        <taxon>Chromobacteriaceae</taxon>
        <taxon>Chromobacterium</taxon>
    </lineage>
</organism>
<protein>
    <recommendedName>
        <fullName evidence="11">Molybdopterin molybdenumtransferase</fullName>
        <ecNumber evidence="11">2.10.1.1</ecNumber>
    </recommendedName>
</protein>
<sequence length="404" mass="43306">MGPAHRKTGLEYRMLSYQQARDWLLERAKPLNTHQELPLMQALGRVLAQPVAAGVDVPPHDNSAMDGYALRCADLAPAMAVTQRVPAGSVPAPLEPGTAARIFTGAPIPPGADAVIMQEQADLDGEGRVTFSAEPSPGQNIRRRGEDIAAGQRILEAGRKLSAADLGLAASIGLARLPVLPRLRVAAFFTGDELVEPGQPLAEGQIYNSNRYWLLPALQQLGCEVIDLGHVGDALEPTRQLLRDAAMVADVVITCGGVSVGEEDHVKAAVEAEGELTLWKVAIKPGKPLAYGKVGSADFIGLPGNPVSGYVTLQTLIKPFLQKRMGLEVPPPEAQRLPAAFAWDKPDTRRSEFLRVRKLAGQLQLYPQQGSGVLMSCAWADGLVWLQPGQQVKPGDELAYLELT</sequence>
<feature type="domain" description="MoaB/Mog" evidence="12">
    <location>
        <begin position="186"/>
        <end position="323"/>
    </location>
</feature>
<evidence type="ECO:0000256" key="11">
    <source>
        <dbReference type="RuleBase" id="RU365090"/>
    </source>
</evidence>
<keyword evidence="8 11" id="KW-0460">Magnesium</keyword>
<dbReference type="Gene3D" id="3.40.980.10">
    <property type="entry name" value="MoaB/Mog-like domain"/>
    <property type="match status" value="1"/>
</dbReference>
<dbReference type="Pfam" id="PF00994">
    <property type="entry name" value="MoCF_biosynth"/>
    <property type="match status" value="1"/>
</dbReference>
<dbReference type="InterPro" id="IPR001453">
    <property type="entry name" value="MoaB/Mog_dom"/>
</dbReference>
<dbReference type="Gene3D" id="2.170.190.11">
    <property type="entry name" value="Molybdopterin biosynthesis moea protein, domain 3"/>
    <property type="match status" value="1"/>
</dbReference>
<evidence type="ECO:0000313" key="14">
    <source>
        <dbReference type="Proteomes" id="UP000196342"/>
    </source>
</evidence>
<evidence type="ECO:0000256" key="1">
    <source>
        <dbReference type="ARBA" id="ARBA00001946"/>
    </source>
</evidence>
<keyword evidence="6 11" id="KW-0808">Transferase</keyword>
<dbReference type="GO" id="GO:0005829">
    <property type="term" value="C:cytosol"/>
    <property type="evidence" value="ECO:0007669"/>
    <property type="project" value="TreeGrafter"/>
</dbReference>
<dbReference type="InterPro" id="IPR036135">
    <property type="entry name" value="MoeA_linker/N_sf"/>
</dbReference>
<evidence type="ECO:0000256" key="5">
    <source>
        <dbReference type="ARBA" id="ARBA00022505"/>
    </source>
</evidence>
<comment type="caution">
    <text evidence="13">The sequence shown here is derived from an EMBL/GenBank/DDBJ whole genome shotgun (WGS) entry which is preliminary data.</text>
</comment>
<dbReference type="SUPFAM" id="SSF53218">
    <property type="entry name" value="Molybdenum cofactor biosynthesis proteins"/>
    <property type="match status" value="1"/>
</dbReference>
<dbReference type="FunFam" id="2.170.190.11:FF:000001">
    <property type="entry name" value="Molybdopterin molybdenumtransferase"/>
    <property type="match status" value="1"/>
</dbReference>
<evidence type="ECO:0000256" key="6">
    <source>
        <dbReference type="ARBA" id="ARBA00022679"/>
    </source>
</evidence>
<evidence type="ECO:0000313" key="13">
    <source>
        <dbReference type="EMBL" id="OVE47669.1"/>
    </source>
</evidence>
<comment type="catalytic activity">
    <reaction evidence="10">
        <text>adenylyl-molybdopterin + molybdate = Mo-molybdopterin + AMP + H(+)</text>
        <dbReference type="Rhea" id="RHEA:35047"/>
        <dbReference type="ChEBI" id="CHEBI:15378"/>
        <dbReference type="ChEBI" id="CHEBI:36264"/>
        <dbReference type="ChEBI" id="CHEBI:62727"/>
        <dbReference type="ChEBI" id="CHEBI:71302"/>
        <dbReference type="ChEBI" id="CHEBI:456215"/>
        <dbReference type="EC" id="2.10.1.1"/>
    </reaction>
</comment>
<dbReference type="Gene3D" id="3.90.105.10">
    <property type="entry name" value="Molybdopterin biosynthesis moea protein, domain 2"/>
    <property type="match status" value="1"/>
</dbReference>
<dbReference type="Pfam" id="PF03453">
    <property type="entry name" value="MoeA_N"/>
    <property type="match status" value="1"/>
</dbReference>
<comment type="pathway">
    <text evidence="3 11">Cofactor biosynthesis; molybdopterin biosynthesis.</text>
</comment>
<dbReference type="SMART" id="SM00852">
    <property type="entry name" value="MoCF_biosynth"/>
    <property type="match status" value="1"/>
</dbReference>
<dbReference type="InterPro" id="IPR036425">
    <property type="entry name" value="MoaB/Mog-like_dom_sf"/>
</dbReference>
<dbReference type="InterPro" id="IPR005111">
    <property type="entry name" value="MoeA_C_domain_IV"/>
</dbReference>
<dbReference type="GO" id="GO:0046872">
    <property type="term" value="F:metal ion binding"/>
    <property type="evidence" value="ECO:0007669"/>
    <property type="project" value="UniProtKB-UniRule"/>
</dbReference>
<evidence type="ECO:0000256" key="8">
    <source>
        <dbReference type="ARBA" id="ARBA00022842"/>
    </source>
</evidence>
<dbReference type="PANTHER" id="PTHR10192:SF5">
    <property type="entry name" value="GEPHYRIN"/>
    <property type="match status" value="1"/>
</dbReference>
<dbReference type="Proteomes" id="UP000196342">
    <property type="component" value="Unassembled WGS sequence"/>
</dbReference>
<comment type="function">
    <text evidence="2 11">Catalyzes the insertion of molybdate into adenylated molybdopterin with the concomitant release of AMP.</text>
</comment>
<dbReference type="InterPro" id="IPR038987">
    <property type="entry name" value="MoeA-like"/>
</dbReference>
<evidence type="ECO:0000256" key="4">
    <source>
        <dbReference type="ARBA" id="ARBA00010763"/>
    </source>
</evidence>
<dbReference type="AlphaFoldDB" id="A0A202B8B1"/>
<comment type="cofactor">
    <cofactor evidence="1 11">
        <name>Mg(2+)</name>
        <dbReference type="ChEBI" id="CHEBI:18420"/>
    </cofactor>
</comment>
<dbReference type="CDD" id="cd00887">
    <property type="entry name" value="MoeA"/>
    <property type="match status" value="1"/>
</dbReference>
<dbReference type="NCBIfam" id="NF045515">
    <property type="entry name" value="Glp_gephyrin"/>
    <property type="match status" value="1"/>
</dbReference>